<keyword evidence="2" id="KW-1185">Reference proteome</keyword>
<dbReference type="InterPro" id="IPR036397">
    <property type="entry name" value="RNaseH_sf"/>
</dbReference>
<dbReference type="Gene3D" id="3.30.420.10">
    <property type="entry name" value="Ribonuclease H-like superfamily/Ribonuclease H"/>
    <property type="match status" value="1"/>
</dbReference>
<accession>A0A9N9INH9</accession>
<gene>
    <name evidence="1" type="ORF">AMORRO_LOCUS14782</name>
</gene>
<sequence>SVTGTAHAKTVKKYVISTMQKFFSCRDIFQKNNTMPHKSKVATAICEAHGIKKLSWPPESRLESYREFIT</sequence>
<dbReference type="GO" id="GO:0003676">
    <property type="term" value="F:nucleic acid binding"/>
    <property type="evidence" value="ECO:0007669"/>
    <property type="project" value="InterPro"/>
</dbReference>
<organism evidence="1 2">
    <name type="scientific">Acaulospora morrowiae</name>
    <dbReference type="NCBI Taxonomy" id="94023"/>
    <lineage>
        <taxon>Eukaryota</taxon>
        <taxon>Fungi</taxon>
        <taxon>Fungi incertae sedis</taxon>
        <taxon>Mucoromycota</taxon>
        <taxon>Glomeromycotina</taxon>
        <taxon>Glomeromycetes</taxon>
        <taxon>Diversisporales</taxon>
        <taxon>Acaulosporaceae</taxon>
        <taxon>Acaulospora</taxon>
    </lineage>
</organism>
<evidence type="ECO:0000313" key="1">
    <source>
        <dbReference type="EMBL" id="CAG8742113.1"/>
    </source>
</evidence>
<dbReference type="EMBL" id="CAJVPV010031057">
    <property type="protein sequence ID" value="CAG8742113.1"/>
    <property type="molecule type" value="Genomic_DNA"/>
</dbReference>
<feature type="non-terminal residue" evidence="1">
    <location>
        <position position="1"/>
    </location>
</feature>
<name>A0A9N9INH9_9GLOM</name>
<evidence type="ECO:0000313" key="2">
    <source>
        <dbReference type="Proteomes" id="UP000789342"/>
    </source>
</evidence>
<comment type="caution">
    <text evidence="1">The sequence shown here is derived from an EMBL/GenBank/DDBJ whole genome shotgun (WGS) entry which is preliminary data.</text>
</comment>
<protein>
    <submittedName>
        <fullName evidence="1">12264_t:CDS:1</fullName>
    </submittedName>
</protein>
<dbReference type="Proteomes" id="UP000789342">
    <property type="component" value="Unassembled WGS sequence"/>
</dbReference>
<dbReference type="AlphaFoldDB" id="A0A9N9INH9"/>
<reference evidence="1" key="1">
    <citation type="submission" date="2021-06" db="EMBL/GenBank/DDBJ databases">
        <authorList>
            <person name="Kallberg Y."/>
            <person name="Tangrot J."/>
            <person name="Rosling A."/>
        </authorList>
    </citation>
    <scope>NUCLEOTIDE SEQUENCE</scope>
    <source>
        <strain evidence="1">CL551</strain>
    </source>
</reference>
<proteinExistence type="predicted"/>